<reference evidence="1 2" key="1">
    <citation type="journal article" date="2000" name="Nucleic Acids Res.">
        <title>Complete genome sequence of the alkaliphilic bacterium Bacillus halodurans and genomic sequence comparison with Bacillus subtilis.</title>
        <authorList>
            <person name="Takami H."/>
            <person name="Nakasone K."/>
            <person name="Takaki Y."/>
            <person name="Maeno G."/>
            <person name="Sasaki R."/>
            <person name="Masui N."/>
            <person name="Fuji F."/>
            <person name="Hirama C."/>
            <person name="Nakamura Y."/>
            <person name="Ogasawara N."/>
            <person name="Kuhara S."/>
            <person name="Horikoshi K."/>
        </authorList>
    </citation>
    <scope>NUCLEOTIDE SEQUENCE [LARGE SCALE GENOMIC DNA]</scope>
    <source>
        <strain evidence="2">ATCC BAA-125 / DSM 18197 / FERM 7344 / JCM 9153 / C-125</strain>
    </source>
</reference>
<protein>
    <submittedName>
        <fullName evidence="1">BH3398 protein</fullName>
    </submittedName>
</protein>
<dbReference type="PIR" id="F84074">
    <property type="entry name" value="F84074"/>
</dbReference>
<dbReference type="HOGENOM" id="CLU_3354495_0_0_9"/>
<organism evidence="1 2">
    <name type="scientific">Halalkalibacterium halodurans (strain ATCC BAA-125 / DSM 18197 / FERM 7344 / JCM 9153 / C-125)</name>
    <name type="common">Bacillus halodurans</name>
    <dbReference type="NCBI Taxonomy" id="272558"/>
    <lineage>
        <taxon>Bacteria</taxon>
        <taxon>Bacillati</taxon>
        <taxon>Bacillota</taxon>
        <taxon>Bacilli</taxon>
        <taxon>Bacillales</taxon>
        <taxon>Bacillaceae</taxon>
        <taxon>Halalkalibacterium (ex Joshi et al. 2022)</taxon>
    </lineage>
</organism>
<evidence type="ECO:0000313" key="2">
    <source>
        <dbReference type="Proteomes" id="UP000001258"/>
    </source>
</evidence>
<sequence length="36" mass="4182">MTCFFDMLIFLSVSYEALSLYTRGGKRNKTKEAFGR</sequence>
<keyword evidence="2" id="KW-1185">Reference proteome</keyword>
<proteinExistence type="predicted"/>
<dbReference type="STRING" id="272558.gene:10729311"/>
<dbReference type="AlphaFoldDB" id="Q9K7G3"/>
<dbReference type="Proteomes" id="UP000001258">
    <property type="component" value="Chromosome"/>
</dbReference>
<evidence type="ECO:0000313" key="1">
    <source>
        <dbReference type="EMBL" id="BAB07117.1"/>
    </source>
</evidence>
<gene>
    <name evidence="1" type="ordered locus">BH3398</name>
</gene>
<name>Q9K7G3_HALH5</name>
<dbReference type="KEGG" id="bha:BH3398"/>
<dbReference type="EMBL" id="BA000004">
    <property type="protein sequence ID" value="BAB07117.1"/>
    <property type="molecule type" value="Genomic_DNA"/>
</dbReference>
<accession>Q9K7G3</accession>